<dbReference type="PANTHER" id="PTHR43002">
    <property type="entry name" value="GLYCOGEN DEBRANCHING ENZYME"/>
    <property type="match status" value="1"/>
</dbReference>
<feature type="region of interest" description="Disordered" evidence="2">
    <location>
        <begin position="461"/>
        <end position="480"/>
    </location>
</feature>
<sequence length="680" mass="74081">MTEIITANVLGAATSRAFPLGLSAPLHGDPATVVNVAVWAPELSELIVYFRPPGSEWRAVKLPEFSDGVHHGVLEGMPIGSHYGFASEDVDPATAQLLLDPYARAIDQEAEHLLGIRMFSGFDWGNETSPHTPWRDSVIYEAHIKGLTQLHPEIPAEIRGSYAGLAHPAMIKHLSELGVTAVELLPIHAHLDEQHLRDSGLPNYWGYNTIGYFAPHAGYASAAALAAGPQAVQDEFKGMVKLLHAAGIEVILDVVYNHTAEGKRYEPALSWRGLAEKRYYRFHDDHYLDTTGCGNTLDFSEPKVIQMALDSLRYWVEEFHVDGFRFDLAVTLGRDAANNFNPQHPFLVAASADRALSGVKLISEPWDVGHDGWQTGRFPVGWVDWNDHFRDSVRDFWLADQASMAAGGSGGGLARLADALSGSSRLFAASGRSQLASVNMITAHDGFALADLVAYNGKHNEANREDNRDGSDNNRSWNHGVEGITEDAGVLAGRAQSSRNLMATLLLSLGVPMITAGDELGKSQGGNNNAYCQDNEISWLDWSSVDETMLGTTRRMIKLRKEYLSAQPSTYPARDESSYLHWFDASGHPLSPEQWQDGSQRVLQMLLGSPGGMMDGLVIFNATGGEVAVTLPALGEPGDEGRRYEYRFGTGADYPQGQGAIFGPGDSARLSPNTITIYKA</sequence>
<feature type="domain" description="Glycosyl hydrolase family 13 catalytic" evidence="3">
    <location>
        <begin position="149"/>
        <end position="560"/>
    </location>
</feature>
<dbReference type="Gene3D" id="2.60.40.1180">
    <property type="entry name" value="Golgi alpha-mannosidase II"/>
    <property type="match status" value="1"/>
</dbReference>
<comment type="similarity">
    <text evidence="1">Belongs to the glycosyl hydrolase 13 family.</text>
</comment>
<dbReference type="InterPro" id="IPR017853">
    <property type="entry name" value="GH"/>
</dbReference>
<dbReference type="InterPro" id="IPR006047">
    <property type="entry name" value="GH13_cat_dom"/>
</dbReference>
<dbReference type="GO" id="GO:0005980">
    <property type="term" value="P:glycogen catabolic process"/>
    <property type="evidence" value="ECO:0007669"/>
    <property type="project" value="InterPro"/>
</dbReference>
<protein>
    <submittedName>
        <fullName evidence="4">Glycogen operon protein</fullName>
        <ecNumber evidence="4">3.2.1.-</ecNumber>
    </submittedName>
</protein>
<evidence type="ECO:0000259" key="3">
    <source>
        <dbReference type="SMART" id="SM00642"/>
    </source>
</evidence>
<dbReference type="Gene3D" id="2.60.40.10">
    <property type="entry name" value="Immunoglobulins"/>
    <property type="match status" value="1"/>
</dbReference>
<dbReference type="EC" id="3.2.1.-" evidence="4"/>
<accession>A0A7Y9S9G1</accession>
<dbReference type="RefSeq" id="WP_179389953.1">
    <property type="nucleotide sequence ID" value="NZ_JACBYQ010000002.1"/>
</dbReference>
<keyword evidence="4" id="KW-0326">Glycosidase</keyword>
<name>A0A7Y9S9G1_9MICC</name>
<dbReference type="SMART" id="SM00642">
    <property type="entry name" value="Aamy"/>
    <property type="match status" value="1"/>
</dbReference>
<dbReference type="EMBL" id="JACBYQ010000002">
    <property type="protein sequence ID" value="NYE96277.1"/>
    <property type="molecule type" value="Genomic_DNA"/>
</dbReference>
<dbReference type="AlphaFoldDB" id="A0A7Y9S9G1"/>
<keyword evidence="5" id="KW-1185">Reference proteome</keyword>
<dbReference type="GO" id="GO:0004135">
    <property type="term" value="F:amylo-alpha-1,6-glucosidase activity"/>
    <property type="evidence" value="ECO:0007669"/>
    <property type="project" value="InterPro"/>
</dbReference>
<dbReference type="SUPFAM" id="SSF81296">
    <property type="entry name" value="E set domains"/>
    <property type="match status" value="1"/>
</dbReference>
<dbReference type="InterPro" id="IPR014756">
    <property type="entry name" value="Ig_E-set"/>
</dbReference>
<dbReference type="CDD" id="cd11326">
    <property type="entry name" value="AmyAc_Glg_debranch"/>
    <property type="match status" value="1"/>
</dbReference>
<evidence type="ECO:0000313" key="5">
    <source>
        <dbReference type="Proteomes" id="UP000521748"/>
    </source>
</evidence>
<dbReference type="SUPFAM" id="SSF51445">
    <property type="entry name" value="(Trans)glycosidases"/>
    <property type="match status" value="1"/>
</dbReference>
<keyword evidence="4" id="KW-0378">Hydrolase</keyword>
<reference evidence="4 5" key="1">
    <citation type="submission" date="2020-07" db="EMBL/GenBank/DDBJ databases">
        <title>Sequencing the genomes of 1000 actinobacteria strains.</title>
        <authorList>
            <person name="Klenk H.-P."/>
        </authorList>
    </citation>
    <scope>NUCLEOTIDE SEQUENCE [LARGE SCALE GENOMIC DNA]</scope>
    <source>
        <strain evidence="4 5">DSM 102047</strain>
    </source>
</reference>
<evidence type="ECO:0000313" key="4">
    <source>
        <dbReference type="EMBL" id="NYE96277.1"/>
    </source>
</evidence>
<dbReference type="Gene3D" id="3.20.20.80">
    <property type="entry name" value="Glycosidases"/>
    <property type="match status" value="1"/>
</dbReference>
<dbReference type="Proteomes" id="UP000521748">
    <property type="component" value="Unassembled WGS sequence"/>
</dbReference>
<dbReference type="InterPro" id="IPR013783">
    <property type="entry name" value="Ig-like_fold"/>
</dbReference>
<dbReference type="SUPFAM" id="SSF51011">
    <property type="entry name" value="Glycosyl hydrolase domain"/>
    <property type="match status" value="1"/>
</dbReference>
<evidence type="ECO:0000256" key="2">
    <source>
        <dbReference type="SAM" id="MobiDB-lite"/>
    </source>
</evidence>
<evidence type="ECO:0000256" key="1">
    <source>
        <dbReference type="ARBA" id="ARBA00008061"/>
    </source>
</evidence>
<comment type="caution">
    <text evidence="4">The sequence shown here is derived from an EMBL/GenBank/DDBJ whole genome shotgun (WGS) entry which is preliminary data.</text>
</comment>
<proteinExistence type="inferred from homology"/>
<gene>
    <name evidence="4" type="ORF">FHU41_002527</name>
</gene>
<dbReference type="NCBIfam" id="TIGR02100">
    <property type="entry name" value="glgX_debranch"/>
    <property type="match status" value="1"/>
</dbReference>
<organism evidence="4 5">
    <name type="scientific">Psychromicrobium silvestre</name>
    <dbReference type="NCBI Taxonomy" id="1645614"/>
    <lineage>
        <taxon>Bacteria</taxon>
        <taxon>Bacillati</taxon>
        <taxon>Actinomycetota</taxon>
        <taxon>Actinomycetes</taxon>
        <taxon>Micrococcales</taxon>
        <taxon>Micrococcaceae</taxon>
        <taxon>Psychromicrobium</taxon>
    </lineage>
</organism>
<feature type="compositionally biased region" description="Basic and acidic residues" evidence="2">
    <location>
        <begin position="461"/>
        <end position="472"/>
    </location>
</feature>
<dbReference type="InterPro" id="IPR013780">
    <property type="entry name" value="Glyco_hydro_b"/>
</dbReference>
<dbReference type="InterPro" id="IPR011837">
    <property type="entry name" value="Glycogen_debranch_GlgX"/>
</dbReference>